<dbReference type="RefSeq" id="WP_074663240.1">
    <property type="nucleotide sequence ID" value="NZ_MUGV01000043.1"/>
</dbReference>
<dbReference type="PROSITE" id="PS01124">
    <property type="entry name" value="HTH_ARAC_FAMILY_2"/>
    <property type="match status" value="1"/>
</dbReference>
<dbReference type="Pfam" id="PF12833">
    <property type="entry name" value="HTH_18"/>
    <property type="match status" value="1"/>
</dbReference>
<evidence type="ECO:0000256" key="4">
    <source>
        <dbReference type="SAM" id="Phobius"/>
    </source>
</evidence>
<evidence type="ECO:0000313" key="6">
    <source>
        <dbReference type="EMBL" id="OXA75737.1"/>
    </source>
</evidence>
<dbReference type="PANTHER" id="PTHR43280:SF29">
    <property type="entry name" value="ARAC-FAMILY TRANSCRIPTIONAL REGULATOR"/>
    <property type="match status" value="1"/>
</dbReference>
<accession>A0ABX4BJZ5</accession>
<dbReference type="SMART" id="SM00342">
    <property type="entry name" value="HTH_ARAC"/>
    <property type="match status" value="1"/>
</dbReference>
<keyword evidence="3" id="KW-0804">Transcription</keyword>
<feature type="transmembrane region" description="Helical" evidence="4">
    <location>
        <begin position="165"/>
        <end position="187"/>
    </location>
</feature>
<keyword evidence="4" id="KW-0812">Transmembrane</keyword>
<gene>
    <name evidence="6" type="ORF">B0A65_21220</name>
</gene>
<feature type="transmembrane region" description="Helical" evidence="4">
    <location>
        <begin position="6"/>
        <end position="23"/>
    </location>
</feature>
<sequence length="365" mass="42727">MLFLLYLTSIQSLITALLIFFNKKFRQEDFYLSLFFGTIFFHLLYKISIHFIYQDADLFEKLHGSFSFLYGPLLYFYMLSVFGKTISTRKICYHCIPFFIGFAFNIIIVFIAVTNPVFPKIIKLSNLIVMILLMPSFLGYSIYCLKYIRSSQPDPSRIFNLKISIVKIIGSVYCSLGVLTVLGLVLLALNLEMIINLRFVYYCLMLFIFIYVIHIRFAIFFEIQKLVIELKNEEKYKNYELKSDEMNEIINAIQSYFKTKKGHLDSEFNLDKLSADLNISKVKITQSLNVELKTNFYQYINSLRVEEAKRLIDKKQDANFVTIGYESGFKNKSTFYKYFKQITGATPSDYKKVHEEALPSENAFS</sequence>
<organism evidence="6 7">
    <name type="scientific">Flavobacterium frigidimaris</name>
    <dbReference type="NCBI Taxonomy" id="262320"/>
    <lineage>
        <taxon>Bacteria</taxon>
        <taxon>Pseudomonadati</taxon>
        <taxon>Bacteroidota</taxon>
        <taxon>Flavobacteriia</taxon>
        <taxon>Flavobacteriales</taxon>
        <taxon>Flavobacteriaceae</taxon>
        <taxon>Flavobacterium</taxon>
    </lineage>
</organism>
<feature type="transmembrane region" description="Helical" evidence="4">
    <location>
        <begin position="199"/>
        <end position="221"/>
    </location>
</feature>
<evidence type="ECO:0000256" key="2">
    <source>
        <dbReference type="ARBA" id="ARBA00023125"/>
    </source>
</evidence>
<keyword evidence="4" id="KW-0472">Membrane</keyword>
<name>A0ABX4BJZ5_FLAFR</name>
<keyword evidence="1" id="KW-0805">Transcription regulation</keyword>
<protein>
    <recommendedName>
        <fullName evidence="5">HTH araC/xylS-type domain-containing protein</fullName>
    </recommendedName>
</protein>
<proteinExistence type="predicted"/>
<feature type="transmembrane region" description="Helical" evidence="4">
    <location>
        <begin position="95"/>
        <end position="118"/>
    </location>
</feature>
<comment type="caution">
    <text evidence="6">The sequence shown here is derived from an EMBL/GenBank/DDBJ whole genome shotgun (WGS) entry which is preliminary data.</text>
</comment>
<reference evidence="6 7" key="1">
    <citation type="submission" date="2016-11" db="EMBL/GenBank/DDBJ databases">
        <title>Whole genomes of Flavobacteriaceae.</title>
        <authorList>
            <person name="Stine C."/>
            <person name="Li C."/>
            <person name="Tadesse D."/>
        </authorList>
    </citation>
    <scope>NUCLEOTIDE SEQUENCE [LARGE SCALE GENOMIC DNA]</scope>
    <source>
        <strain evidence="6 7">DSM 15937</strain>
    </source>
</reference>
<feature type="transmembrane region" description="Helical" evidence="4">
    <location>
        <begin position="65"/>
        <end position="83"/>
    </location>
</feature>
<evidence type="ECO:0000256" key="1">
    <source>
        <dbReference type="ARBA" id="ARBA00023015"/>
    </source>
</evidence>
<evidence type="ECO:0000256" key="3">
    <source>
        <dbReference type="ARBA" id="ARBA00023163"/>
    </source>
</evidence>
<feature type="transmembrane region" description="Helical" evidence="4">
    <location>
        <begin position="30"/>
        <end position="53"/>
    </location>
</feature>
<feature type="domain" description="HTH araC/xylS-type" evidence="5">
    <location>
        <begin position="247"/>
        <end position="353"/>
    </location>
</feature>
<keyword evidence="7" id="KW-1185">Reference proteome</keyword>
<keyword evidence="2" id="KW-0238">DNA-binding</keyword>
<feature type="transmembrane region" description="Helical" evidence="4">
    <location>
        <begin position="124"/>
        <end position="145"/>
    </location>
</feature>
<dbReference type="EMBL" id="MUGV01000043">
    <property type="protein sequence ID" value="OXA75737.1"/>
    <property type="molecule type" value="Genomic_DNA"/>
</dbReference>
<keyword evidence="4" id="KW-1133">Transmembrane helix</keyword>
<evidence type="ECO:0000259" key="5">
    <source>
        <dbReference type="PROSITE" id="PS01124"/>
    </source>
</evidence>
<dbReference type="PANTHER" id="PTHR43280">
    <property type="entry name" value="ARAC-FAMILY TRANSCRIPTIONAL REGULATOR"/>
    <property type="match status" value="1"/>
</dbReference>
<dbReference type="SUPFAM" id="SSF46689">
    <property type="entry name" value="Homeodomain-like"/>
    <property type="match status" value="1"/>
</dbReference>
<dbReference type="PROSITE" id="PS00041">
    <property type="entry name" value="HTH_ARAC_FAMILY_1"/>
    <property type="match status" value="1"/>
</dbReference>
<evidence type="ECO:0000313" key="7">
    <source>
        <dbReference type="Proteomes" id="UP000198382"/>
    </source>
</evidence>
<dbReference type="InterPro" id="IPR018062">
    <property type="entry name" value="HTH_AraC-typ_CS"/>
</dbReference>
<dbReference type="Proteomes" id="UP000198382">
    <property type="component" value="Unassembled WGS sequence"/>
</dbReference>
<dbReference type="InterPro" id="IPR018060">
    <property type="entry name" value="HTH_AraC"/>
</dbReference>
<dbReference type="InterPro" id="IPR009057">
    <property type="entry name" value="Homeodomain-like_sf"/>
</dbReference>
<dbReference type="Gene3D" id="1.10.10.60">
    <property type="entry name" value="Homeodomain-like"/>
    <property type="match status" value="1"/>
</dbReference>